<keyword evidence="2" id="KW-1185">Reference proteome</keyword>
<reference evidence="2" key="1">
    <citation type="journal article" date="2017" name="Front. Plant Sci.">
        <title>Climate Clever Clovers: New Paradigm to Reduce the Environmental Footprint of Ruminants by Breeding Low Methanogenic Forages Utilizing Haplotype Variation.</title>
        <authorList>
            <person name="Kaur P."/>
            <person name="Appels R."/>
            <person name="Bayer P.E."/>
            <person name="Keeble-Gagnere G."/>
            <person name="Wang J."/>
            <person name="Hirakawa H."/>
            <person name="Shirasawa K."/>
            <person name="Vercoe P."/>
            <person name="Stefanova K."/>
            <person name="Durmic Z."/>
            <person name="Nichols P."/>
            <person name="Revell C."/>
            <person name="Isobe S.N."/>
            <person name="Edwards D."/>
            <person name="Erskine W."/>
        </authorList>
    </citation>
    <scope>NUCLEOTIDE SEQUENCE [LARGE SCALE GENOMIC DNA]</scope>
    <source>
        <strain evidence="2">cv. Daliak</strain>
    </source>
</reference>
<gene>
    <name evidence="1" type="ORF">TSUD_147010</name>
</gene>
<name>A0A2Z6NRJ4_TRISU</name>
<proteinExistence type="predicted"/>
<dbReference type="OrthoDB" id="1923650at2759"/>
<evidence type="ECO:0000313" key="2">
    <source>
        <dbReference type="Proteomes" id="UP000242715"/>
    </source>
</evidence>
<dbReference type="AlphaFoldDB" id="A0A2Z6NRJ4"/>
<organism evidence="1 2">
    <name type="scientific">Trifolium subterraneum</name>
    <name type="common">Subterranean clover</name>
    <dbReference type="NCBI Taxonomy" id="3900"/>
    <lineage>
        <taxon>Eukaryota</taxon>
        <taxon>Viridiplantae</taxon>
        <taxon>Streptophyta</taxon>
        <taxon>Embryophyta</taxon>
        <taxon>Tracheophyta</taxon>
        <taxon>Spermatophyta</taxon>
        <taxon>Magnoliopsida</taxon>
        <taxon>eudicotyledons</taxon>
        <taxon>Gunneridae</taxon>
        <taxon>Pentapetalae</taxon>
        <taxon>rosids</taxon>
        <taxon>fabids</taxon>
        <taxon>Fabales</taxon>
        <taxon>Fabaceae</taxon>
        <taxon>Papilionoideae</taxon>
        <taxon>50 kb inversion clade</taxon>
        <taxon>NPAAA clade</taxon>
        <taxon>Hologalegina</taxon>
        <taxon>IRL clade</taxon>
        <taxon>Trifolieae</taxon>
        <taxon>Trifolium</taxon>
    </lineage>
</organism>
<protein>
    <submittedName>
        <fullName evidence="1">Uncharacterized protein</fullName>
    </submittedName>
</protein>
<dbReference type="EMBL" id="DF973498">
    <property type="protein sequence ID" value="GAU32587.1"/>
    <property type="molecule type" value="Genomic_DNA"/>
</dbReference>
<sequence length="208" mass="23297">MLGRKCTATSISTVKPTHVVSDPSPIISCVYCRGPHLYEDCPSNPILVNHMQNFNMDNNLNSNTYNHEWENRPTFFETQGVMPPPDCAKYVMTPDFKVAPDYAEPPEVMPPDFSAPDPPVSMYQATQAATHEPNVSLEATLMLFMNETKALMNETKVYMNETKAFMDNTRAQFLNNGVAWKNMEDQVGQLAITLSVNHSGSTSKNKKN</sequence>
<dbReference type="Proteomes" id="UP000242715">
    <property type="component" value="Unassembled WGS sequence"/>
</dbReference>
<evidence type="ECO:0000313" key="1">
    <source>
        <dbReference type="EMBL" id="GAU32587.1"/>
    </source>
</evidence>
<accession>A0A2Z6NRJ4</accession>